<dbReference type="EMBL" id="BAAARW010000012">
    <property type="protein sequence ID" value="GAA2423022.1"/>
    <property type="molecule type" value="Genomic_DNA"/>
</dbReference>
<dbReference type="RefSeq" id="WP_344590371.1">
    <property type="nucleotide sequence ID" value="NZ_BAAARW010000012.1"/>
</dbReference>
<sequence>MSQSPLLEHGRHRLPGDRACVMELVSVLNGEPWSDHPRCVHPVLAAVARTVNDLVGPSASERLAALAPEMIGTAQAGRDAGARLVARCAEQALRRPPRDGRLRYTLEWDLRTARRRLRNLGDLDPARRWTALLERLRDHDAALQVVVAIRAAAPRTTDDELLALLRDCITDVRQTRTQGDRSRILL</sequence>
<evidence type="ECO:0000313" key="1">
    <source>
        <dbReference type="EMBL" id="GAA2423022.1"/>
    </source>
</evidence>
<keyword evidence="2" id="KW-1185">Reference proteome</keyword>
<proteinExistence type="predicted"/>
<protein>
    <submittedName>
        <fullName evidence="1">Uncharacterized protein</fullName>
    </submittedName>
</protein>
<accession>A0ABP5WDM7</accession>
<name>A0ABP5WDM7_9ACTN</name>
<dbReference type="Proteomes" id="UP001501231">
    <property type="component" value="Unassembled WGS sequence"/>
</dbReference>
<evidence type="ECO:0000313" key="2">
    <source>
        <dbReference type="Proteomes" id="UP001501231"/>
    </source>
</evidence>
<gene>
    <name evidence="1" type="ORF">GCM10010191_38630</name>
</gene>
<reference evidence="2" key="1">
    <citation type="journal article" date="2019" name="Int. J. Syst. Evol. Microbiol.">
        <title>The Global Catalogue of Microorganisms (GCM) 10K type strain sequencing project: providing services to taxonomists for standard genome sequencing and annotation.</title>
        <authorList>
            <consortium name="The Broad Institute Genomics Platform"/>
            <consortium name="The Broad Institute Genome Sequencing Center for Infectious Disease"/>
            <person name="Wu L."/>
            <person name="Ma J."/>
        </authorList>
    </citation>
    <scope>NUCLEOTIDE SEQUENCE [LARGE SCALE GENOMIC DNA]</scope>
    <source>
        <strain evidence="2">JCM 3325</strain>
    </source>
</reference>
<comment type="caution">
    <text evidence="1">The sequence shown here is derived from an EMBL/GenBank/DDBJ whole genome shotgun (WGS) entry which is preliminary data.</text>
</comment>
<organism evidence="1 2">
    <name type="scientific">Actinomadura vinacea</name>
    <dbReference type="NCBI Taxonomy" id="115336"/>
    <lineage>
        <taxon>Bacteria</taxon>
        <taxon>Bacillati</taxon>
        <taxon>Actinomycetota</taxon>
        <taxon>Actinomycetes</taxon>
        <taxon>Streptosporangiales</taxon>
        <taxon>Thermomonosporaceae</taxon>
        <taxon>Actinomadura</taxon>
    </lineage>
</organism>